<proteinExistence type="predicted"/>
<accession>A0A286UP26</accession>
<evidence type="ECO:0000313" key="2">
    <source>
        <dbReference type="Proteomes" id="UP000217199"/>
    </source>
</evidence>
<dbReference type="AlphaFoldDB" id="A0A286UP26"/>
<organism evidence="1 2">
    <name type="scientific">Pyrrhoderma noxium</name>
    <dbReference type="NCBI Taxonomy" id="2282107"/>
    <lineage>
        <taxon>Eukaryota</taxon>
        <taxon>Fungi</taxon>
        <taxon>Dikarya</taxon>
        <taxon>Basidiomycota</taxon>
        <taxon>Agaricomycotina</taxon>
        <taxon>Agaricomycetes</taxon>
        <taxon>Hymenochaetales</taxon>
        <taxon>Hymenochaetaceae</taxon>
        <taxon>Pyrrhoderma</taxon>
    </lineage>
</organism>
<gene>
    <name evidence="1" type="ORF">PNOK_0397000</name>
</gene>
<comment type="caution">
    <text evidence="1">The sequence shown here is derived from an EMBL/GenBank/DDBJ whole genome shotgun (WGS) entry which is preliminary data.</text>
</comment>
<name>A0A286UP26_9AGAM</name>
<keyword evidence="2" id="KW-1185">Reference proteome</keyword>
<evidence type="ECO:0000313" key="1">
    <source>
        <dbReference type="EMBL" id="PAV21343.1"/>
    </source>
</evidence>
<dbReference type="EMBL" id="NBII01000003">
    <property type="protein sequence ID" value="PAV21343.1"/>
    <property type="molecule type" value="Genomic_DNA"/>
</dbReference>
<dbReference type="InParanoid" id="A0A286UP26"/>
<reference evidence="1 2" key="1">
    <citation type="journal article" date="2017" name="Mol. Ecol.">
        <title>Comparative and population genomic landscape of Phellinus noxius: A hypervariable fungus causing root rot in trees.</title>
        <authorList>
            <person name="Chung C.L."/>
            <person name="Lee T.J."/>
            <person name="Akiba M."/>
            <person name="Lee H.H."/>
            <person name="Kuo T.H."/>
            <person name="Liu D."/>
            <person name="Ke H.M."/>
            <person name="Yokoi T."/>
            <person name="Roa M.B."/>
            <person name="Lu M.J."/>
            <person name="Chang Y.Y."/>
            <person name="Ann P.J."/>
            <person name="Tsai J.N."/>
            <person name="Chen C.Y."/>
            <person name="Tzean S.S."/>
            <person name="Ota Y."/>
            <person name="Hattori T."/>
            <person name="Sahashi N."/>
            <person name="Liou R.F."/>
            <person name="Kikuchi T."/>
            <person name="Tsai I.J."/>
        </authorList>
    </citation>
    <scope>NUCLEOTIDE SEQUENCE [LARGE SCALE GENOMIC DNA]</scope>
    <source>
        <strain evidence="1 2">FFPRI411160</strain>
    </source>
</reference>
<dbReference type="Proteomes" id="UP000217199">
    <property type="component" value="Unassembled WGS sequence"/>
</dbReference>
<sequence length="78" mass="8947">MAIQDIFLSLAWTSELPINVKSPFARISIMMDCRVTPRLRPSGLMFLRYTGLRAWKDNRSVADMCICAWVVEIKKKVG</sequence>
<protein>
    <submittedName>
        <fullName evidence="1">Uncharacterized protein</fullName>
    </submittedName>
</protein>